<proteinExistence type="predicted"/>
<keyword evidence="3" id="KW-1185">Reference proteome</keyword>
<feature type="region of interest" description="Disordered" evidence="1">
    <location>
        <begin position="68"/>
        <end position="137"/>
    </location>
</feature>
<reference evidence="2 3" key="1">
    <citation type="submission" date="2020-02" db="EMBL/GenBank/DDBJ databases">
        <authorList>
            <person name="Ferguson B K."/>
        </authorList>
    </citation>
    <scope>NUCLEOTIDE SEQUENCE [LARGE SCALE GENOMIC DNA]</scope>
</reference>
<organism evidence="2 3">
    <name type="scientific">Nesidiocoris tenuis</name>
    <dbReference type="NCBI Taxonomy" id="355587"/>
    <lineage>
        <taxon>Eukaryota</taxon>
        <taxon>Metazoa</taxon>
        <taxon>Ecdysozoa</taxon>
        <taxon>Arthropoda</taxon>
        <taxon>Hexapoda</taxon>
        <taxon>Insecta</taxon>
        <taxon>Pterygota</taxon>
        <taxon>Neoptera</taxon>
        <taxon>Paraneoptera</taxon>
        <taxon>Hemiptera</taxon>
        <taxon>Heteroptera</taxon>
        <taxon>Panheteroptera</taxon>
        <taxon>Cimicomorpha</taxon>
        <taxon>Miridae</taxon>
        <taxon>Dicyphina</taxon>
        <taxon>Nesidiocoris</taxon>
    </lineage>
</organism>
<accession>A0A6H5GRR4</accession>
<protein>
    <submittedName>
        <fullName evidence="2">Uncharacterized protein</fullName>
    </submittedName>
</protein>
<feature type="non-terminal residue" evidence="2">
    <location>
        <position position="166"/>
    </location>
</feature>
<feature type="compositionally biased region" description="Low complexity" evidence="1">
    <location>
        <begin position="119"/>
        <end position="128"/>
    </location>
</feature>
<name>A0A6H5GRR4_9HEMI</name>
<dbReference type="AlphaFoldDB" id="A0A6H5GRR4"/>
<feature type="region of interest" description="Disordered" evidence="1">
    <location>
        <begin position="27"/>
        <end position="52"/>
    </location>
</feature>
<evidence type="ECO:0000313" key="3">
    <source>
        <dbReference type="Proteomes" id="UP000479000"/>
    </source>
</evidence>
<gene>
    <name evidence="2" type="ORF">NTEN_LOCUS12294</name>
</gene>
<dbReference type="Proteomes" id="UP000479000">
    <property type="component" value="Unassembled WGS sequence"/>
</dbReference>
<dbReference type="OrthoDB" id="10685308at2759"/>
<evidence type="ECO:0000256" key="1">
    <source>
        <dbReference type="SAM" id="MobiDB-lite"/>
    </source>
</evidence>
<dbReference type="EMBL" id="CADCXU010018467">
    <property type="protein sequence ID" value="CAB0006839.1"/>
    <property type="molecule type" value="Genomic_DNA"/>
</dbReference>
<sequence>MDRKKIDLAKKISQAVNEFSCHFLNRHAEDEKEMSENDTIEEEDKSNESTASLIKLTVSSKSVDLATCPVDQPQTDEAPSVKETGPDSSCVINSDHDAHSVVELIPDASDDSTEEHGISSESVSSGSSYDQPGDRSECLPGARSAYLVKMLAMKEIKKKFTFELKD</sequence>
<evidence type="ECO:0000313" key="2">
    <source>
        <dbReference type="EMBL" id="CAB0006839.1"/>
    </source>
</evidence>
<feature type="compositionally biased region" description="Acidic residues" evidence="1">
    <location>
        <begin position="31"/>
        <end position="45"/>
    </location>
</feature>